<proteinExistence type="inferred from homology"/>
<dbReference type="SUPFAM" id="SSF51735">
    <property type="entry name" value="NAD(P)-binding Rossmann-fold domains"/>
    <property type="match status" value="1"/>
</dbReference>
<evidence type="ECO:0000256" key="2">
    <source>
        <dbReference type="ARBA" id="ARBA00023002"/>
    </source>
</evidence>
<dbReference type="PANTHER" id="PTHR24321:SF8">
    <property type="entry name" value="ESTRADIOL 17-BETA-DEHYDROGENASE 8-RELATED"/>
    <property type="match status" value="1"/>
</dbReference>
<dbReference type="InterPro" id="IPR002347">
    <property type="entry name" value="SDR_fam"/>
</dbReference>
<dbReference type="Gene3D" id="3.40.50.720">
    <property type="entry name" value="NAD(P)-binding Rossmann-like Domain"/>
    <property type="match status" value="1"/>
</dbReference>
<accession>A0A1A3N6Y2</accession>
<gene>
    <name evidence="3" type="ORF">A5636_23580</name>
</gene>
<reference evidence="3 4" key="1">
    <citation type="submission" date="2016-06" db="EMBL/GenBank/DDBJ databases">
        <authorList>
            <person name="Kjaerup R.B."/>
            <person name="Dalgaard T.S."/>
            <person name="Juul-Madsen H.R."/>
        </authorList>
    </citation>
    <scope>NUCLEOTIDE SEQUENCE [LARGE SCALE GENOMIC DNA]</scope>
    <source>
        <strain evidence="3 4">1245139.5</strain>
    </source>
</reference>
<evidence type="ECO:0000313" key="3">
    <source>
        <dbReference type="EMBL" id="OBK17100.1"/>
    </source>
</evidence>
<dbReference type="PANTHER" id="PTHR24321">
    <property type="entry name" value="DEHYDROGENASES, SHORT CHAIN"/>
    <property type="match status" value="1"/>
</dbReference>
<evidence type="ECO:0008006" key="5">
    <source>
        <dbReference type="Google" id="ProtNLM"/>
    </source>
</evidence>
<organism evidence="3 4">
    <name type="scientific">Mycobacterium asiaticum</name>
    <dbReference type="NCBI Taxonomy" id="1790"/>
    <lineage>
        <taxon>Bacteria</taxon>
        <taxon>Bacillati</taxon>
        <taxon>Actinomycetota</taxon>
        <taxon>Actinomycetes</taxon>
        <taxon>Mycobacteriales</taxon>
        <taxon>Mycobacteriaceae</taxon>
        <taxon>Mycobacterium</taxon>
    </lineage>
</organism>
<dbReference type="EMBL" id="LZLQ01000055">
    <property type="protein sequence ID" value="OBK17100.1"/>
    <property type="molecule type" value="Genomic_DNA"/>
</dbReference>
<dbReference type="OrthoDB" id="8959163at2"/>
<dbReference type="Pfam" id="PF13561">
    <property type="entry name" value="adh_short_C2"/>
    <property type="match status" value="1"/>
</dbReference>
<dbReference type="InterPro" id="IPR036291">
    <property type="entry name" value="NAD(P)-bd_dom_sf"/>
</dbReference>
<protein>
    <recommendedName>
        <fullName evidence="5">3-alpha-hydroxysteroid dehydrogenase</fullName>
    </recommendedName>
</protein>
<dbReference type="AlphaFoldDB" id="A0A1A3N6Y2"/>
<evidence type="ECO:0000313" key="4">
    <source>
        <dbReference type="Proteomes" id="UP000093629"/>
    </source>
</evidence>
<dbReference type="GO" id="GO:0016491">
    <property type="term" value="F:oxidoreductase activity"/>
    <property type="evidence" value="ECO:0007669"/>
    <property type="project" value="UniProtKB-KW"/>
</dbReference>
<comment type="caution">
    <text evidence="3">The sequence shown here is derived from an EMBL/GenBank/DDBJ whole genome shotgun (WGS) entry which is preliminary data.</text>
</comment>
<dbReference type="Proteomes" id="UP000093629">
    <property type="component" value="Unassembled WGS sequence"/>
</dbReference>
<name>A0A1A3N6Y2_MYCAS</name>
<dbReference type="PRINTS" id="PR00081">
    <property type="entry name" value="GDHRDH"/>
</dbReference>
<keyword evidence="4" id="KW-1185">Reference proteome</keyword>
<evidence type="ECO:0000256" key="1">
    <source>
        <dbReference type="ARBA" id="ARBA00006484"/>
    </source>
</evidence>
<sequence>MRGSAHNVWVNSIHPGLVHTPLSAGVTEQFMKPIPMRRGAAPTEVSNFVVFLVSDESSYATGADFVIDGGLTCGVPRPI</sequence>
<comment type="similarity">
    <text evidence="1">Belongs to the short-chain dehydrogenases/reductases (SDR) family.</text>
</comment>
<keyword evidence="2" id="KW-0560">Oxidoreductase</keyword>